<dbReference type="GO" id="GO:0005634">
    <property type="term" value="C:nucleus"/>
    <property type="evidence" value="ECO:0007669"/>
    <property type="project" value="TreeGrafter"/>
</dbReference>
<dbReference type="GO" id="GO:0045746">
    <property type="term" value="P:negative regulation of Notch signaling pathway"/>
    <property type="evidence" value="ECO:0007669"/>
    <property type="project" value="TreeGrafter"/>
</dbReference>
<dbReference type="PANTHER" id="PTHR32358:SF1">
    <property type="entry name" value="TRANSCRIPTIONAL AND IMMUNE RESPONSE REGULATOR"/>
    <property type="match status" value="1"/>
</dbReference>
<reference evidence="3" key="1">
    <citation type="journal article" date="2014" name="Nature">
        <title>Elephant shark genome provides unique insights into gnathostome evolution.</title>
        <authorList>
            <consortium name="International Elephant Shark Genome Sequencing Consortium"/>
            <person name="Venkatesh B."/>
            <person name="Lee A.P."/>
            <person name="Ravi V."/>
            <person name="Maurya A.K."/>
            <person name="Lian M.M."/>
            <person name="Swann J.B."/>
            <person name="Ohta Y."/>
            <person name="Flajnik M.F."/>
            <person name="Sutoh Y."/>
            <person name="Kasahara M."/>
            <person name="Hoon S."/>
            <person name="Gangu V."/>
            <person name="Roy S.W."/>
            <person name="Irimia M."/>
            <person name="Korzh V."/>
            <person name="Kondrychyn I."/>
            <person name="Lim Z.W."/>
            <person name="Tay B.H."/>
            <person name="Tohari S."/>
            <person name="Kong K.W."/>
            <person name="Ho S."/>
            <person name="Lorente-Galdos B."/>
            <person name="Quilez J."/>
            <person name="Marques-Bonet T."/>
            <person name="Raney B.J."/>
            <person name="Ingham P.W."/>
            <person name="Tay A."/>
            <person name="Hillier L.W."/>
            <person name="Minx P."/>
            <person name="Boehm T."/>
            <person name="Wilson R.K."/>
            <person name="Brenner S."/>
            <person name="Warren W.C."/>
        </authorList>
    </citation>
    <scope>NUCLEOTIDE SEQUENCE</scope>
    <source>
        <tissue evidence="3">Heart</tissue>
    </source>
</reference>
<proteinExistence type="evidence at transcript level"/>
<dbReference type="InterPro" id="IPR039580">
    <property type="entry name" value="Tcim"/>
</dbReference>
<evidence type="ECO:0000313" key="3">
    <source>
        <dbReference type="EMBL" id="AFP13923.1"/>
    </source>
</evidence>
<protein>
    <recommendedName>
        <fullName evidence="2">Arginine vasopressin-induced protein 1/transcriptional and immune response regulator domain-containing protein</fullName>
    </recommendedName>
</protein>
<feature type="compositionally biased region" description="Basic and acidic residues" evidence="1">
    <location>
        <begin position="1"/>
        <end position="12"/>
    </location>
</feature>
<dbReference type="GO" id="GO:0005829">
    <property type="term" value="C:cytosol"/>
    <property type="evidence" value="ECO:0007669"/>
    <property type="project" value="TreeGrafter"/>
</dbReference>
<feature type="region of interest" description="Disordered" evidence="1">
    <location>
        <begin position="1"/>
        <end position="37"/>
    </location>
</feature>
<dbReference type="Pfam" id="PF15063">
    <property type="entry name" value="TC1"/>
    <property type="match status" value="1"/>
</dbReference>
<dbReference type="GO" id="GO:0002264">
    <property type="term" value="P:endothelial cell activation involved in immune response"/>
    <property type="evidence" value="ECO:0007669"/>
    <property type="project" value="TreeGrafter"/>
</dbReference>
<evidence type="ECO:0000256" key="1">
    <source>
        <dbReference type="SAM" id="MobiDB-lite"/>
    </source>
</evidence>
<accession>V9LJX5</accession>
<dbReference type="InterPro" id="IPR020282">
    <property type="entry name" value="Avpi1/C8orf4_dom"/>
</dbReference>
<feature type="domain" description="Arginine vasopressin-induced protein 1/transcriptional and immune response regulator" evidence="2">
    <location>
        <begin position="31"/>
        <end position="98"/>
    </location>
</feature>
<dbReference type="PANTHER" id="PTHR32358">
    <property type="entry name" value="TRANSCRIPTIONAL AND IMMUNE RESPONSE REGULATOR"/>
    <property type="match status" value="1"/>
</dbReference>
<sequence length="120" mass="13348">GDAGLEGERRAEPLAVPMEPEPEPRPRGGPRRVSPSVYGQRFDSALRKKAAADIFQDVDRAALQRLFQRSGDKAAEERAHIVTIPQDSEDTARALTALGRRKREKLLQLLRAGRRSVKIP</sequence>
<evidence type="ECO:0000259" key="2">
    <source>
        <dbReference type="Pfam" id="PF15063"/>
    </source>
</evidence>
<dbReference type="EMBL" id="JW881406">
    <property type="protein sequence ID" value="AFP13923.1"/>
    <property type="molecule type" value="mRNA"/>
</dbReference>
<organism evidence="3">
    <name type="scientific">Callorhinchus milii</name>
    <name type="common">Ghost shark</name>
    <dbReference type="NCBI Taxonomy" id="7868"/>
    <lineage>
        <taxon>Eukaryota</taxon>
        <taxon>Metazoa</taxon>
        <taxon>Chordata</taxon>
        <taxon>Craniata</taxon>
        <taxon>Vertebrata</taxon>
        <taxon>Chondrichthyes</taxon>
        <taxon>Holocephali</taxon>
        <taxon>Chimaeriformes</taxon>
        <taxon>Callorhinchidae</taxon>
        <taxon>Callorhinchus</taxon>
    </lineage>
</organism>
<name>V9LJX5_CALMI</name>
<dbReference type="AlphaFoldDB" id="V9LJX5"/>
<dbReference type="GO" id="GO:0005112">
    <property type="term" value="F:Notch binding"/>
    <property type="evidence" value="ECO:0007669"/>
    <property type="project" value="TreeGrafter"/>
</dbReference>
<feature type="non-terminal residue" evidence="3">
    <location>
        <position position="1"/>
    </location>
</feature>